<name>A0ABM3LPT6_BICAN</name>
<evidence type="ECO:0000313" key="2">
    <source>
        <dbReference type="RefSeq" id="XP_052741079.1"/>
    </source>
</evidence>
<proteinExistence type="predicted"/>
<dbReference type="GeneID" id="112045457"/>
<keyword evidence="1" id="KW-1185">Reference proteome</keyword>
<gene>
    <name evidence="2" type="primary">LOC112045457</name>
</gene>
<sequence length="438" mass="50614">MGILVILKKNTNFQLLRVVWLAQAHSPGCLLQEYVNKLKASTKQLLCLLEEIQSKTHAKDIIPDKTPKLTNHFKSDLQVINEHDSCTIYNRLTRKCYCLNHPDYNDFVIHFNENSKYTTSNLGEMIKNIRILRKFLYMGCNYTKNALMFLNEGMMESPHSERVEMTQACVNADICNIFDDHSIVIVCISWPCKNKHFGDYVTQALAAGFLYKLAQVEEGRRYLNYSSKITNDIKKVLRKKSALIEVNTVESLNATLNLLKPVFVKNVPKSHFKQSIYEGKDKKKFITRAQNTNSLLKSITIYQADVIQKIRRPKIIPVYTDFVSKMSKKYFLGVGKRTVYDLVQHRKYMTCDEILMHLEMLESYSEYDGGRPELILHLPLILILFKHLIIEYDNSEINVTITSILNNIVSKNNTIHAQESDRSNTDVLMLAERGTQVL</sequence>
<evidence type="ECO:0000313" key="1">
    <source>
        <dbReference type="Proteomes" id="UP001652582"/>
    </source>
</evidence>
<reference evidence="2" key="1">
    <citation type="submission" date="2025-08" db="UniProtKB">
        <authorList>
            <consortium name="RefSeq"/>
        </authorList>
    </citation>
    <scope>IDENTIFICATION</scope>
</reference>
<dbReference type="RefSeq" id="XP_052741079.1">
    <property type="nucleotide sequence ID" value="XM_052885119.1"/>
</dbReference>
<dbReference type="Proteomes" id="UP001652582">
    <property type="component" value="Chromosome 13"/>
</dbReference>
<accession>A0ABM3LPT6</accession>
<protein>
    <submittedName>
        <fullName evidence="2">Uncharacterized protein LOC112045457</fullName>
    </submittedName>
</protein>
<organism evidence="1 2">
    <name type="scientific">Bicyclus anynana</name>
    <name type="common">Squinting bush brown butterfly</name>
    <dbReference type="NCBI Taxonomy" id="110368"/>
    <lineage>
        <taxon>Eukaryota</taxon>
        <taxon>Metazoa</taxon>
        <taxon>Ecdysozoa</taxon>
        <taxon>Arthropoda</taxon>
        <taxon>Hexapoda</taxon>
        <taxon>Insecta</taxon>
        <taxon>Pterygota</taxon>
        <taxon>Neoptera</taxon>
        <taxon>Endopterygota</taxon>
        <taxon>Lepidoptera</taxon>
        <taxon>Glossata</taxon>
        <taxon>Ditrysia</taxon>
        <taxon>Papilionoidea</taxon>
        <taxon>Nymphalidae</taxon>
        <taxon>Satyrinae</taxon>
        <taxon>Satyrini</taxon>
        <taxon>Mycalesina</taxon>
        <taxon>Bicyclus</taxon>
    </lineage>
</organism>